<comment type="caution">
    <text evidence="2">The sequence shown here is derived from an EMBL/GenBank/DDBJ whole genome shotgun (WGS) entry which is preliminary data.</text>
</comment>
<dbReference type="GO" id="GO:0003824">
    <property type="term" value="F:catalytic activity"/>
    <property type="evidence" value="ECO:0007669"/>
    <property type="project" value="InterPro"/>
</dbReference>
<reference evidence="2" key="1">
    <citation type="submission" date="2023-02" db="EMBL/GenBank/DDBJ databases">
        <title>Tahibacter soli sp. nov. isolated from soil.</title>
        <authorList>
            <person name="Baek J.H."/>
            <person name="Lee J.K."/>
            <person name="Choi D.G."/>
            <person name="Jeon C.O."/>
        </authorList>
    </citation>
    <scope>NUCLEOTIDE SEQUENCE</scope>
    <source>
        <strain evidence="2">BL</strain>
    </source>
</reference>
<dbReference type="PROSITE" id="PS50035">
    <property type="entry name" value="PLD"/>
    <property type="match status" value="1"/>
</dbReference>
<dbReference type="InterPro" id="IPR025202">
    <property type="entry name" value="PLD-like_dom"/>
</dbReference>
<dbReference type="Pfam" id="PF13091">
    <property type="entry name" value="PLDc_2"/>
    <property type="match status" value="1"/>
</dbReference>
<proteinExistence type="predicted"/>
<protein>
    <submittedName>
        <fullName evidence="2">Phospholipase D-like domain-containing protein</fullName>
    </submittedName>
</protein>
<dbReference type="InterPro" id="IPR001736">
    <property type="entry name" value="PLipase_D/transphosphatidylase"/>
</dbReference>
<keyword evidence="3" id="KW-1185">Reference proteome</keyword>
<dbReference type="AlphaFoldDB" id="A0A9X3YHM4"/>
<gene>
    <name evidence="2" type="ORF">OD750_000340</name>
</gene>
<dbReference type="GO" id="GO:0006793">
    <property type="term" value="P:phosphorus metabolic process"/>
    <property type="evidence" value="ECO:0007669"/>
    <property type="project" value="UniProtKB-ARBA"/>
</dbReference>
<name>A0A9X3YHM4_9GAMM</name>
<dbReference type="SUPFAM" id="SSF56024">
    <property type="entry name" value="Phospholipase D/nuclease"/>
    <property type="match status" value="1"/>
</dbReference>
<evidence type="ECO:0000313" key="3">
    <source>
        <dbReference type="Proteomes" id="UP001139971"/>
    </source>
</evidence>
<accession>A0A9X3YHM4</accession>
<sequence length="137" mass="15084">MADRAENRFTIMTPFVDANGAARIVQLFGASKASVARELIVRDRMPAALAELAGHLGRLGVRVFVFRLPRSDRGETETFHAKVVRVDDSECYVGSSNMTRWSFDYSLELGFHVTGRAATQVSRIVDAVIEVSNPVAI</sequence>
<dbReference type="CDD" id="cd00138">
    <property type="entry name" value="PLDc_SF"/>
    <property type="match status" value="1"/>
</dbReference>
<dbReference type="Gene3D" id="3.30.870.10">
    <property type="entry name" value="Endonuclease Chain A"/>
    <property type="match status" value="1"/>
</dbReference>
<organism evidence="2 3">
    <name type="scientific">Tahibacter soli</name>
    <dbReference type="NCBI Taxonomy" id="2983605"/>
    <lineage>
        <taxon>Bacteria</taxon>
        <taxon>Pseudomonadati</taxon>
        <taxon>Pseudomonadota</taxon>
        <taxon>Gammaproteobacteria</taxon>
        <taxon>Lysobacterales</taxon>
        <taxon>Rhodanobacteraceae</taxon>
        <taxon>Tahibacter</taxon>
    </lineage>
</organism>
<dbReference type="Proteomes" id="UP001139971">
    <property type="component" value="Unassembled WGS sequence"/>
</dbReference>
<dbReference type="RefSeq" id="WP_263544591.1">
    <property type="nucleotide sequence ID" value="NZ_JAOVZO020000001.1"/>
</dbReference>
<evidence type="ECO:0000313" key="2">
    <source>
        <dbReference type="EMBL" id="MDC8010988.1"/>
    </source>
</evidence>
<feature type="domain" description="PLD phosphodiesterase" evidence="1">
    <location>
        <begin position="75"/>
        <end position="102"/>
    </location>
</feature>
<evidence type="ECO:0000259" key="1">
    <source>
        <dbReference type="PROSITE" id="PS50035"/>
    </source>
</evidence>
<dbReference type="EMBL" id="JAOVZO020000001">
    <property type="protein sequence ID" value="MDC8010988.1"/>
    <property type="molecule type" value="Genomic_DNA"/>
</dbReference>